<dbReference type="PANTHER" id="PTHR13504:SF38">
    <property type="entry name" value="FIDO DOMAIN-CONTAINING PROTEIN"/>
    <property type="match status" value="1"/>
</dbReference>
<keyword evidence="5" id="KW-1185">Reference proteome</keyword>
<dbReference type="SUPFAM" id="SSF140931">
    <property type="entry name" value="Fic-like"/>
    <property type="match status" value="1"/>
</dbReference>
<dbReference type="InterPro" id="IPR040198">
    <property type="entry name" value="Fido_containing"/>
</dbReference>
<dbReference type="InterPro" id="IPR036597">
    <property type="entry name" value="Fido-like_dom_sf"/>
</dbReference>
<evidence type="ECO:0000313" key="5">
    <source>
        <dbReference type="Proteomes" id="UP000199004"/>
    </source>
</evidence>
<dbReference type="EMBL" id="FNIC01000001">
    <property type="protein sequence ID" value="SDM88032.1"/>
    <property type="molecule type" value="Genomic_DNA"/>
</dbReference>
<dbReference type="PANTHER" id="PTHR13504">
    <property type="entry name" value="FIDO DOMAIN-CONTAINING PROTEIN DDB_G0283145"/>
    <property type="match status" value="1"/>
</dbReference>
<evidence type="ECO:0000256" key="2">
    <source>
        <dbReference type="PIRSR" id="PIRSR640198-2"/>
    </source>
</evidence>
<dbReference type="OrthoDB" id="9813719at2"/>
<keyword evidence="2" id="KW-0067">ATP-binding</keyword>
<name>A0A1G9WTZ1_9ACTN</name>
<gene>
    <name evidence="4" type="ORF">SAMN05192576_1165</name>
</gene>
<dbReference type="Gene3D" id="1.10.3290.10">
    <property type="entry name" value="Fido-like domain"/>
    <property type="match status" value="1"/>
</dbReference>
<accession>A0A1G9WTZ1</accession>
<feature type="binding site" evidence="2">
    <location>
        <begin position="146"/>
        <end position="153"/>
    </location>
    <ligand>
        <name>ATP</name>
        <dbReference type="ChEBI" id="CHEBI:30616"/>
    </ligand>
</feature>
<dbReference type="InterPro" id="IPR003812">
    <property type="entry name" value="Fido"/>
</dbReference>
<feature type="active site" evidence="1">
    <location>
        <position position="142"/>
    </location>
</feature>
<proteinExistence type="predicted"/>
<dbReference type="Pfam" id="PF02661">
    <property type="entry name" value="Fic"/>
    <property type="match status" value="1"/>
</dbReference>
<protein>
    <submittedName>
        <fullName evidence="4">Fic/DOC family protein</fullName>
    </submittedName>
</protein>
<sequence>MAFEPDYGETLVSDEEAEALTPAAREILGDPIRKADLYDLEQQIQAEVADEWWGNLLNWNVPVRDLLVDHFVRDLHRRLYAPVWEWGGRQRSLETNIGIAPELIAVEMRNALDNLSYQWDHQTGIKARTLGIAAHAALVHVHPFVDGNGRVTRLLADLVFLAAQTGLEPLLAYDWEVDRRTYIRLLGEYDETRDATSLVHFIPVVSIEDWTTE</sequence>
<dbReference type="RefSeq" id="WP_091022632.1">
    <property type="nucleotide sequence ID" value="NZ_BKAE01000001.1"/>
</dbReference>
<dbReference type="GO" id="GO:0005524">
    <property type="term" value="F:ATP binding"/>
    <property type="evidence" value="ECO:0007669"/>
    <property type="project" value="UniProtKB-KW"/>
</dbReference>
<reference evidence="4 5" key="1">
    <citation type="submission" date="2016-10" db="EMBL/GenBank/DDBJ databases">
        <authorList>
            <person name="de Groot N.N."/>
        </authorList>
    </citation>
    <scope>NUCLEOTIDE SEQUENCE [LARGE SCALE GENOMIC DNA]</scope>
    <source>
        <strain evidence="4 5">CGMCC 1.11147</strain>
    </source>
</reference>
<dbReference type="AlphaFoldDB" id="A0A1G9WTZ1"/>
<dbReference type="Proteomes" id="UP000199004">
    <property type="component" value="Unassembled WGS sequence"/>
</dbReference>
<feature type="domain" description="Fido" evidence="3">
    <location>
        <begin position="67"/>
        <end position="204"/>
    </location>
</feature>
<dbReference type="PROSITE" id="PS51459">
    <property type="entry name" value="FIDO"/>
    <property type="match status" value="1"/>
</dbReference>
<dbReference type="STRING" id="1005944.SAMN05192576_1165"/>
<organism evidence="4 5">
    <name type="scientific">Nocardioides szechwanensis</name>
    <dbReference type="NCBI Taxonomy" id="1005944"/>
    <lineage>
        <taxon>Bacteria</taxon>
        <taxon>Bacillati</taxon>
        <taxon>Actinomycetota</taxon>
        <taxon>Actinomycetes</taxon>
        <taxon>Propionibacteriales</taxon>
        <taxon>Nocardioidaceae</taxon>
        <taxon>Nocardioides</taxon>
    </lineage>
</organism>
<evidence type="ECO:0000256" key="1">
    <source>
        <dbReference type="PIRSR" id="PIRSR640198-1"/>
    </source>
</evidence>
<keyword evidence="2" id="KW-0547">Nucleotide-binding</keyword>
<evidence type="ECO:0000259" key="3">
    <source>
        <dbReference type="PROSITE" id="PS51459"/>
    </source>
</evidence>
<evidence type="ECO:0000313" key="4">
    <source>
        <dbReference type="EMBL" id="SDM88032.1"/>
    </source>
</evidence>